<reference evidence="2 3" key="1">
    <citation type="journal article" date="2009" name="J. Bacteriol.">
        <title>Genome sequence of Azotobacter vinelandii, an obligate aerobe specialized to support diverse anaerobic metabolic processes.</title>
        <authorList>
            <person name="Setubal J.C."/>
            <person name="dos Santos P."/>
            <person name="Goldman B.S."/>
            <person name="Ertesvag H."/>
            <person name="Espin G."/>
            <person name="Rubio L.M."/>
            <person name="Valla S."/>
            <person name="Almeida N.F."/>
            <person name="Balasubramanian D."/>
            <person name="Cromes L."/>
            <person name="Curatti L."/>
            <person name="Du Z."/>
            <person name="Godsy E."/>
            <person name="Goodner B."/>
            <person name="Hellner-Burris K."/>
            <person name="Hernandez J.A."/>
            <person name="Houmiel K."/>
            <person name="Imperial J."/>
            <person name="Kennedy C."/>
            <person name="Larson T.J."/>
            <person name="Latreille P."/>
            <person name="Ligon L.S."/>
            <person name="Lu J."/>
            <person name="Maerk M."/>
            <person name="Miller N.M."/>
            <person name="Norton S."/>
            <person name="O'Carroll I.P."/>
            <person name="Paulsen I."/>
            <person name="Raulfs E.C."/>
            <person name="Roemer R."/>
            <person name="Rosser J."/>
            <person name="Segura D."/>
            <person name="Slater S."/>
            <person name="Stricklin S.L."/>
            <person name="Studholme D.J."/>
            <person name="Sun J."/>
            <person name="Viana C.J."/>
            <person name="Wallin E."/>
            <person name="Wang B."/>
            <person name="Wheeler C."/>
            <person name="Zhu H."/>
            <person name="Dean D.R."/>
            <person name="Dixon R."/>
            <person name="Wood D."/>
        </authorList>
    </citation>
    <scope>NUCLEOTIDE SEQUENCE [LARGE SCALE GENOMIC DNA]</scope>
    <source>
        <strain evidence="3">DJ / ATCC BAA-1303</strain>
    </source>
</reference>
<dbReference type="AlphaFoldDB" id="C1DPX7"/>
<dbReference type="Pfam" id="PF17885">
    <property type="entry name" value="Smoa_sbd"/>
    <property type="match status" value="1"/>
</dbReference>
<dbReference type="EMBL" id="CP001157">
    <property type="protein sequence ID" value="ACO79548.1"/>
    <property type="molecule type" value="Genomic_DNA"/>
</dbReference>
<proteinExistence type="predicted"/>
<dbReference type="SUPFAM" id="SSF51905">
    <property type="entry name" value="FAD/NAD(P)-binding domain"/>
    <property type="match status" value="1"/>
</dbReference>
<accession>C1DPX7</accession>
<dbReference type="KEGG" id="avn:Avin_33980"/>
<organism evidence="2 3">
    <name type="scientific">Azotobacter vinelandii (strain DJ / ATCC BAA-1303)</name>
    <dbReference type="NCBI Taxonomy" id="322710"/>
    <lineage>
        <taxon>Bacteria</taxon>
        <taxon>Pseudomonadati</taxon>
        <taxon>Pseudomonadota</taxon>
        <taxon>Gammaproteobacteria</taxon>
        <taxon>Pseudomonadales</taxon>
        <taxon>Pseudomonadaceae</taxon>
        <taxon>Azotobacter</taxon>
    </lineage>
</organism>
<evidence type="ECO:0000313" key="2">
    <source>
        <dbReference type="EMBL" id="ACO79548.1"/>
    </source>
</evidence>
<dbReference type="GeneID" id="88186412"/>
<dbReference type="HOGENOM" id="CLU_033694_0_0_6"/>
<dbReference type="eggNOG" id="COG0654">
    <property type="taxonomic scope" value="Bacteria"/>
</dbReference>
<sequence length="405" mass="42535">MKKPSPVREVTIVGAGQAGLVLAIGLRGLGHRVRLILDRPAAVIAAGRILSGQCVFAPALAAERELGLDLWSAASPRIGAIHVASRSMPPDRVTRQSFVGTLRAPAESVDQRIKFPALIDVFIRMGGCLEIMEADMACLERYALESELLVVAVGKGRLASLFPVDPMRSPFSAPARTLAMVYLRGAMPPHHVGCVSSTAVAGAGTVMHFPALTHGGPCEVLLFEAMTGGPLDIGCKGLAARELLAAMRIALAKCLPEEGERIADAYVTDPGASLSGSIVPTVRHGVARLPSGRAVLGLGDAVVLNDPLVGQGANNAIRMAMVCLRAIAEHEGPFDDVWLAACASRAWQEVSAATIWTNMALRPPSVQAAALMRRATLEQAIADRVAQGFEDPASLLPLLLGLERA</sequence>
<dbReference type="Proteomes" id="UP000002424">
    <property type="component" value="Chromosome"/>
</dbReference>
<evidence type="ECO:0000259" key="1">
    <source>
        <dbReference type="Pfam" id="PF17885"/>
    </source>
</evidence>
<protein>
    <submittedName>
        <fullName evidence="2">Oxygenase subunit protein</fullName>
    </submittedName>
</protein>
<dbReference type="OrthoDB" id="8801399at2"/>
<dbReference type="PRINTS" id="PR00420">
    <property type="entry name" value="RNGMNOXGNASE"/>
</dbReference>
<dbReference type="InterPro" id="IPR041654">
    <property type="entry name" value="StyA_sbd"/>
</dbReference>
<evidence type="ECO:0000313" key="3">
    <source>
        <dbReference type="Proteomes" id="UP000002424"/>
    </source>
</evidence>
<feature type="domain" description="Styrene monooxygenase StyA putative substrate binding" evidence="1">
    <location>
        <begin position="154"/>
        <end position="261"/>
    </location>
</feature>
<dbReference type="InterPro" id="IPR036188">
    <property type="entry name" value="FAD/NAD-bd_sf"/>
</dbReference>
<keyword evidence="3" id="KW-1185">Reference proteome</keyword>
<gene>
    <name evidence="2" type="ordered locus">Avin_33980</name>
</gene>
<dbReference type="STRING" id="322710.Avin_33980"/>
<name>C1DPX7_AZOVD</name>
<dbReference type="RefSeq" id="WP_012701928.1">
    <property type="nucleotide sequence ID" value="NC_012560.1"/>
</dbReference>
<dbReference type="Gene3D" id="3.50.50.60">
    <property type="entry name" value="FAD/NAD(P)-binding domain"/>
    <property type="match status" value="3"/>
</dbReference>
<dbReference type="EnsemblBacteria" id="ACO79548">
    <property type="protein sequence ID" value="ACO79548"/>
    <property type="gene ID" value="Avin_33980"/>
</dbReference>